<keyword evidence="5" id="KW-0732">Signal</keyword>
<evidence type="ECO:0000256" key="2">
    <source>
        <dbReference type="ARBA" id="ARBA00022448"/>
    </source>
</evidence>
<keyword evidence="7" id="KW-0249">Electron transport</keyword>
<evidence type="ECO:0000256" key="11">
    <source>
        <dbReference type="ARBA" id="ARBA00034713"/>
    </source>
</evidence>
<dbReference type="InterPro" id="IPR023248">
    <property type="entry name" value="UQCC4_vert"/>
</dbReference>
<comment type="similarity">
    <text evidence="11">Belongs to the UQCC4 family.</text>
</comment>
<evidence type="ECO:0000256" key="10">
    <source>
        <dbReference type="ARBA" id="ARBA00023136"/>
    </source>
</evidence>
<keyword evidence="3" id="KW-0679">Respiratory chain</keyword>
<evidence type="ECO:0000313" key="13">
    <source>
        <dbReference type="Proteomes" id="UP000261600"/>
    </source>
</evidence>
<evidence type="ECO:0000256" key="4">
    <source>
        <dbReference type="ARBA" id="ARBA00022692"/>
    </source>
</evidence>
<evidence type="ECO:0000256" key="8">
    <source>
        <dbReference type="ARBA" id="ARBA00022989"/>
    </source>
</evidence>
<keyword evidence="9" id="KW-0496">Mitochondrion</keyword>
<keyword evidence="8" id="KW-1133">Transmembrane helix</keyword>
<sequence>MICKIKSPKLGERCILLSQSQSWQCLKCIFLCQQIEQCAAPQPELSEVSQVQEPMKFSTSKGSHSAWKVNSMGSQHAQPLRRVLSVSLLFSAFLLWCALRGETDIDAQLGKELTESEMKSTKTC</sequence>
<dbReference type="Ensembl" id="ENSMALT00000002590.1">
    <property type="protein sequence ID" value="ENSMALP00000002519.1"/>
    <property type="gene ID" value="ENSMALG00000001897.1"/>
</dbReference>
<evidence type="ECO:0000256" key="9">
    <source>
        <dbReference type="ARBA" id="ARBA00023128"/>
    </source>
</evidence>
<dbReference type="GO" id="GO:0005743">
    <property type="term" value="C:mitochondrial inner membrane"/>
    <property type="evidence" value="ECO:0007669"/>
    <property type="project" value="UniProtKB-SubCell"/>
</dbReference>
<dbReference type="PANTHER" id="PTHR35268">
    <property type="entry name" value="PROTEIN CCSMST1"/>
    <property type="match status" value="1"/>
</dbReference>
<reference evidence="12" key="1">
    <citation type="submission" date="2025-08" db="UniProtKB">
        <authorList>
            <consortium name="Ensembl"/>
        </authorList>
    </citation>
    <scope>IDENTIFICATION</scope>
</reference>
<comment type="subcellular location">
    <subcellularLocation>
        <location evidence="1">Mitochondrion inner membrane</location>
        <topology evidence="1">Single-pass membrane protein</topology>
    </subcellularLocation>
</comment>
<keyword evidence="10" id="KW-0472">Membrane</keyword>
<dbReference type="PANTHER" id="PTHR35268:SF1">
    <property type="entry name" value="UBIQUINOL-CYTOCHROME-C REDUCTASE COMPLEX ASSEMBLY FACTOR 4"/>
    <property type="match status" value="1"/>
</dbReference>
<protein>
    <submittedName>
        <fullName evidence="12">Uncharacterized protein</fullName>
    </submittedName>
</protein>
<accession>A0A3Q3IH05</accession>
<dbReference type="AlphaFoldDB" id="A0A3Q3IH05"/>
<dbReference type="PRINTS" id="PR02042">
    <property type="entry name" value="CCSMST1"/>
</dbReference>
<keyword evidence="13" id="KW-1185">Reference proteome</keyword>
<evidence type="ECO:0000256" key="3">
    <source>
        <dbReference type="ARBA" id="ARBA00022660"/>
    </source>
</evidence>
<organism evidence="12 13">
    <name type="scientific">Monopterus albus</name>
    <name type="common">Swamp eel</name>
    <dbReference type="NCBI Taxonomy" id="43700"/>
    <lineage>
        <taxon>Eukaryota</taxon>
        <taxon>Metazoa</taxon>
        <taxon>Chordata</taxon>
        <taxon>Craniata</taxon>
        <taxon>Vertebrata</taxon>
        <taxon>Euteleostomi</taxon>
        <taxon>Actinopterygii</taxon>
        <taxon>Neopterygii</taxon>
        <taxon>Teleostei</taxon>
        <taxon>Neoteleostei</taxon>
        <taxon>Acanthomorphata</taxon>
        <taxon>Anabantaria</taxon>
        <taxon>Synbranchiformes</taxon>
        <taxon>Synbranchidae</taxon>
        <taxon>Monopterus</taxon>
    </lineage>
</organism>
<evidence type="ECO:0000256" key="7">
    <source>
        <dbReference type="ARBA" id="ARBA00022982"/>
    </source>
</evidence>
<keyword evidence="2" id="KW-0813">Transport</keyword>
<dbReference type="Pfam" id="PF15013">
    <property type="entry name" value="CCSMST1"/>
    <property type="match status" value="1"/>
</dbReference>
<evidence type="ECO:0000256" key="1">
    <source>
        <dbReference type="ARBA" id="ARBA00004434"/>
    </source>
</evidence>
<dbReference type="InterPro" id="IPR029160">
    <property type="entry name" value="UQCC4"/>
</dbReference>
<reference evidence="12" key="2">
    <citation type="submission" date="2025-09" db="UniProtKB">
        <authorList>
            <consortium name="Ensembl"/>
        </authorList>
    </citation>
    <scope>IDENTIFICATION</scope>
</reference>
<keyword evidence="6" id="KW-0999">Mitochondrion inner membrane</keyword>
<evidence type="ECO:0000313" key="12">
    <source>
        <dbReference type="Ensembl" id="ENSMALP00000002519.1"/>
    </source>
</evidence>
<evidence type="ECO:0000256" key="6">
    <source>
        <dbReference type="ARBA" id="ARBA00022792"/>
    </source>
</evidence>
<proteinExistence type="inferred from homology"/>
<name>A0A3Q3IH05_MONAL</name>
<keyword evidence="4" id="KW-0812">Transmembrane</keyword>
<evidence type="ECO:0000256" key="5">
    <source>
        <dbReference type="ARBA" id="ARBA00022729"/>
    </source>
</evidence>
<dbReference type="Proteomes" id="UP000261600">
    <property type="component" value="Unplaced"/>
</dbReference>